<name>S7REY9_GLOTA</name>
<accession>S7REY9</accession>
<proteinExistence type="predicted"/>
<feature type="region of interest" description="Disordered" evidence="1">
    <location>
        <begin position="1"/>
        <end position="20"/>
    </location>
</feature>
<sequence length="608" mass="64598">MTSRRANNDPGPAVPQRRARGRGKYYGLRCDGNLRVCGQSNLHWQIDSVGLLTVEFGVDEGGAGRAYNPLSLHAKSTPRSSIALQTRSRFEPRPEARQGNRDGPGAPIAFALVSKISLLYTRPAHGMPLSFLPGGAYDDRDCVHAAPDTEHTHSRCFRKTDAPDLAPQYTLRTPSRDQTYIPFASLYKRRRRPSTAPSPSTHSFPKMPKKRPSLQSIFVPSKFLSSQPQSPTTAPTQRDPAWPDPPLSSRTRAFSEVPRPRPRPAHARQPSSSSLASSYADLVHHGERDLPFPAPQPGSSPPSGDLLPDDPFANLSPGASVLAFPSPLPSPALPVPAPPPPPTPTPKSPLSPSRPALRPSASTSTLPVPAKVRPAHTRPAFASRPSLPSLRVLARAGVVVKKKARKGTPGAHLPAEPWNDTDSRRSSTSSEDSRLSVSSAPNSRAPSPTPTSSGSDTPVHGESLLGAPLLNVRPVSTFELDFDEALAGPSSAPSEDTQEGVNAESGEFTLALRGSFLEPEAWDHPDEGYSGFTTPALTLDYGSSCAVSPDAGPVEFPPIEWCDNEEGLLGDGLAYLRPEEGLPAGGSADLQDPSAADTGGHALLSSLS</sequence>
<feature type="compositionally biased region" description="Low complexity" evidence="1">
    <location>
        <begin position="301"/>
        <end position="312"/>
    </location>
</feature>
<feature type="compositionally biased region" description="Pro residues" evidence="1">
    <location>
        <begin position="326"/>
        <end position="349"/>
    </location>
</feature>
<dbReference type="OrthoDB" id="2756336at2759"/>
<feature type="compositionally biased region" description="Low complexity" evidence="1">
    <location>
        <begin position="267"/>
        <end position="278"/>
    </location>
</feature>
<feature type="compositionally biased region" description="Low complexity" evidence="1">
    <location>
        <begin position="194"/>
        <end position="205"/>
    </location>
</feature>
<keyword evidence="3" id="KW-1185">Reference proteome</keyword>
<dbReference type="STRING" id="670483.S7REY9"/>
<evidence type="ECO:0000313" key="2">
    <source>
        <dbReference type="EMBL" id="EPQ51034.1"/>
    </source>
</evidence>
<dbReference type="AlphaFoldDB" id="S7REY9"/>
<feature type="region of interest" description="Disordered" evidence="1">
    <location>
        <begin position="578"/>
        <end position="608"/>
    </location>
</feature>
<dbReference type="Proteomes" id="UP000030669">
    <property type="component" value="Unassembled WGS sequence"/>
</dbReference>
<feature type="region of interest" description="Disordered" evidence="1">
    <location>
        <begin position="484"/>
        <end position="505"/>
    </location>
</feature>
<feature type="compositionally biased region" description="Low complexity" evidence="1">
    <location>
        <begin position="426"/>
        <end position="458"/>
    </location>
</feature>
<organism evidence="2 3">
    <name type="scientific">Gloeophyllum trabeum (strain ATCC 11539 / FP-39264 / Madison 617)</name>
    <name type="common">Brown rot fungus</name>
    <dbReference type="NCBI Taxonomy" id="670483"/>
    <lineage>
        <taxon>Eukaryota</taxon>
        <taxon>Fungi</taxon>
        <taxon>Dikarya</taxon>
        <taxon>Basidiomycota</taxon>
        <taxon>Agaricomycotina</taxon>
        <taxon>Agaricomycetes</taxon>
        <taxon>Gloeophyllales</taxon>
        <taxon>Gloeophyllaceae</taxon>
        <taxon>Gloeophyllum</taxon>
    </lineage>
</organism>
<dbReference type="GeneID" id="19304708"/>
<feature type="region of interest" description="Disordered" evidence="1">
    <location>
        <begin position="400"/>
        <end position="465"/>
    </location>
</feature>
<reference evidence="2 3" key="1">
    <citation type="journal article" date="2012" name="Science">
        <title>The Paleozoic origin of enzymatic lignin decomposition reconstructed from 31 fungal genomes.</title>
        <authorList>
            <person name="Floudas D."/>
            <person name="Binder M."/>
            <person name="Riley R."/>
            <person name="Barry K."/>
            <person name="Blanchette R.A."/>
            <person name="Henrissat B."/>
            <person name="Martinez A.T."/>
            <person name="Otillar R."/>
            <person name="Spatafora J.W."/>
            <person name="Yadav J.S."/>
            <person name="Aerts A."/>
            <person name="Benoit I."/>
            <person name="Boyd A."/>
            <person name="Carlson A."/>
            <person name="Copeland A."/>
            <person name="Coutinho P.M."/>
            <person name="de Vries R.P."/>
            <person name="Ferreira P."/>
            <person name="Findley K."/>
            <person name="Foster B."/>
            <person name="Gaskell J."/>
            <person name="Glotzer D."/>
            <person name="Gorecki P."/>
            <person name="Heitman J."/>
            <person name="Hesse C."/>
            <person name="Hori C."/>
            <person name="Igarashi K."/>
            <person name="Jurgens J.A."/>
            <person name="Kallen N."/>
            <person name="Kersten P."/>
            <person name="Kohler A."/>
            <person name="Kuees U."/>
            <person name="Kumar T.K.A."/>
            <person name="Kuo A."/>
            <person name="LaButti K."/>
            <person name="Larrondo L.F."/>
            <person name="Lindquist E."/>
            <person name="Ling A."/>
            <person name="Lombard V."/>
            <person name="Lucas S."/>
            <person name="Lundell T."/>
            <person name="Martin R."/>
            <person name="McLaughlin D.J."/>
            <person name="Morgenstern I."/>
            <person name="Morin E."/>
            <person name="Murat C."/>
            <person name="Nagy L.G."/>
            <person name="Nolan M."/>
            <person name="Ohm R.A."/>
            <person name="Patyshakuliyeva A."/>
            <person name="Rokas A."/>
            <person name="Ruiz-Duenas F.J."/>
            <person name="Sabat G."/>
            <person name="Salamov A."/>
            <person name="Samejima M."/>
            <person name="Schmutz J."/>
            <person name="Slot J.C."/>
            <person name="St John F."/>
            <person name="Stenlid J."/>
            <person name="Sun H."/>
            <person name="Sun S."/>
            <person name="Syed K."/>
            <person name="Tsang A."/>
            <person name="Wiebenga A."/>
            <person name="Young D."/>
            <person name="Pisabarro A."/>
            <person name="Eastwood D.C."/>
            <person name="Martin F."/>
            <person name="Cullen D."/>
            <person name="Grigoriev I.V."/>
            <person name="Hibbett D.S."/>
        </authorList>
    </citation>
    <scope>NUCLEOTIDE SEQUENCE [LARGE SCALE GENOMIC DNA]</scope>
    <source>
        <strain evidence="2 3">ATCC 11539</strain>
    </source>
</reference>
<protein>
    <submittedName>
        <fullName evidence="2">Uncharacterized protein</fullName>
    </submittedName>
</protein>
<evidence type="ECO:0000256" key="1">
    <source>
        <dbReference type="SAM" id="MobiDB-lite"/>
    </source>
</evidence>
<feature type="compositionally biased region" description="Low complexity" evidence="1">
    <location>
        <begin position="350"/>
        <end position="362"/>
    </location>
</feature>
<gene>
    <name evidence="2" type="ORF">GLOTRDRAFT_141185</name>
</gene>
<evidence type="ECO:0000313" key="3">
    <source>
        <dbReference type="Proteomes" id="UP000030669"/>
    </source>
</evidence>
<dbReference type="KEGG" id="gtr:GLOTRDRAFT_141185"/>
<feature type="compositionally biased region" description="Polar residues" evidence="1">
    <location>
        <begin position="213"/>
        <end position="236"/>
    </location>
</feature>
<dbReference type="EMBL" id="KB469312">
    <property type="protein sequence ID" value="EPQ51034.1"/>
    <property type="molecule type" value="Genomic_DNA"/>
</dbReference>
<dbReference type="OMA" id="CELTIAH"/>
<dbReference type="HOGENOM" id="CLU_449084_0_0_1"/>
<feature type="region of interest" description="Disordered" evidence="1">
    <location>
        <begin position="180"/>
        <end position="388"/>
    </location>
</feature>
<dbReference type="RefSeq" id="XP_007870479.1">
    <property type="nucleotide sequence ID" value="XM_007872288.1"/>
</dbReference>